<keyword evidence="3" id="KW-1185">Reference proteome</keyword>
<proteinExistence type="predicted"/>
<keyword evidence="1" id="KW-0472">Membrane</keyword>
<feature type="transmembrane region" description="Helical" evidence="1">
    <location>
        <begin position="13"/>
        <end position="35"/>
    </location>
</feature>
<dbReference type="Proteomes" id="UP001431693">
    <property type="component" value="Unassembled WGS sequence"/>
</dbReference>
<evidence type="ECO:0000313" key="2">
    <source>
        <dbReference type="EMBL" id="MDJ1128907.1"/>
    </source>
</evidence>
<dbReference type="EMBL" id="JASJEX010000001">
    <property type="protein sequence ID" value="MDJ1128907.1"/>
    <property type="molecule type" value="Genomic_DNA"/>
</dbReference>
<dbReference type="RefSeq" id="WP_283712544.1">
    <property type="nucleotide sequence ID" value="NZ_JASJEW010000001.1"/>
</dbReference>
<gene>
    <name evidence="2" type="ORF">QJ043_02265</name>
</gene>
<evidence type="ECO:0000313" key="3">
    <source>
        <dbReference type="Proteomes" id="UP001431693"/>
    </source>
</evidence>
<organism evidence="2 3">
    <name type="scientific">Kribbibacterium absianum</name>
    <dbReference type="NCBI Taxonomy" id="3044210"/>
    <lineage>
        <taxon>Bacteria</taxon>
        <taxon>Bacillati</taxon>
        <taxon>Actinomycetota</taxon>
        <taxon>Coriobacteriia</taxon>
        <taxon>Coriobacteriales</taxon>
        <taxon>Kribbibacteriaceae</taxon>
        <taxon>Kribbibacterium</taxon>
    </lineage>
</organism>
<comment type="caution">
    <text evidence="2">The sequence shown here is derived from an EMBL/GenBank/DDBJ whole genome shotgun (WGS) entry which is preliminary data.</text>
</comment>
<reference evidence="2" key="1">
    <citation type="submission" date="2023-05" db="EMBL/GenBank/DDBJ databases">
        <title>[olsenella] sp. nov., isolated from a pig farm feces dump.</title>
        <authorList>
            <person name="Chang Y.-H."/>
        </authorList>
    </citation>
    <scope>NUCLEOTIDE SEQUENCE</scope>
    <source>
        <strain evidence="2">YH-ols2217</strain>
    </source>
</reference>
<protein>
    <recommendedName>
        <fullName evidence="4">LPXTG cell wall anchor domain-containing protein</fullName>
    </recommendedName>
</protein>
<evidence type="ECO:0000256" key="1">
    <source>
        <dbReference type="SAM" id="Phobius"/>
    </source>
</evidence>
<evidence type="ECO:0008006" key="4">
    <source>
        <dbReference type="Google" id="ProtNLM"/>
    </source>
</evidence>
<name>A0ABT6ZJ33_9ACTN</name>
<keyword evidence="1" id="KW-0812">Transmembrane</keyword>
<sequence>MAMGTAGFMSTDAVVAVGALALLVAVFVTMILFWARRHGEGTSEA</sequence>
<accession>A0ABT6ZJ33</accession>
<keyword evidence="1" id="KW-1133">Transmembrane helix</keyword>